<evidence type="ECO:0000256" key="2">
    <source>
        <dbReference type="SAM" id="Phobius"/>
    </source>
</evidence>
<dbReference type="OrthoDB" id="5296638at2"/>
<dbReference type="Proteomes" id="UP000029391">
    <property type="component" value="Unassembled WGS sequence"/>
</dbReference>
<dbReference type="RefSeq" id="WP_043797083.1">
    <property type="nucleotide sequence ID" value="NZ_AUFF01000003.1"/>
</dbReference>
<evidence type="ECO:0000256" key="1">
    <source>
        <dbReference type="ARBA" id="ARBA00022481"/>
    </source>
</evidence>
<dbReference type="InterPro" id="IPR012902">
    <property type="entry name" value="N_methyl_site"/>
</dbReference>
<gene>
    <name evidence="3" type="ORF">P873_04295</name>
</gene>
<evidence type="ECO:0000313" key="4">
    <source>
        <dbReference type="Proteomes" id="UP000029391"/>
    </source>
</evidence>
<keyword evidence="2" id="KW-1133">Transmembrane helix</keyword>
<dbReference type="GO" id="GO:0015627">
    <property type="term" value="C:type II protein secretion system complex"/>
    <property type="evidence" value="ECO:0007669"/>
    <property type="project" value="InterPro"/>
</dbReference>
<dbReference type="InterPro" id="IPR031982">
    <property type="entry name" value="PilE-like"/>
</dbReference>
<dbReference type="Gene3D" id="3.30.700.10">
    <property type="entry name" value="Glycoprotein, Type 4 Pilin"/>
    <property type="match status" value="1"/>
</dbReference>
<sequence>MRGFTLVEMMVVVLVISILSGIAFTSYQRNVIETRRRTATACLVELAQFMERYYTTNLTYVGAAAPALQCRTDLSPFYTIAIAGTPTATAYSLTATPVGVQASKDTRCGTLGMTQTGAKSATGAGGVAECW</sequence>
<dbReference type="NCBIfam" id="TIGR02532">
    <property type="entry name" value="IV_pilin_GFxxxE"/>
    <property type="match status" value="1"/>
</dbReference>
<keyword evidence="4" id="KW-1185">Reference proteome</keyword>
<proteinExistence type="predicted"/>
<keyword evidence="2" id="KW-0812">Transmembrane</keyword>
<accession>A0A091BJZ8</accession>
<dbReference type="InterPro" id="IPR045584">
    <property type="entry name" value="Pilin-like"/>
</dbReference>
<dbReference type="eggNOG" id="COG4968">
    <property type="taxonomic scope" value="Bacteria"/>
</dbReference>
<dbReference type="GO" id="GO:0043683">
    <property type="term" value="P:type IV pilus assembly"/>
    <property type="evidence" value="ECO:0007669"/>
    <property type="project" value="InterPro"/>
</dbReference>
<keyword evidence="1" id="KW-0488">Methylation</keyword>
<protein>
    <recommendedName>
        <fullName evidence="5">Pilus assembly protein PilE</fullName>
    </recommendedName>
</protein>
<dbReference type="SUPFAM" id="SSF54523">
    <property type="entry name" value="Pili subunits"/>
    <property type="match status" value="1"/>
</dbReference>
<comment type="caution">
    <text evidence="3">The sequence shown here is derived from an EMBL/GenBank/DDBJ whole genome shotgun (WGS) entry which is preliminary data.</text>
</comment>
<dbReference type="EMBL" id="AWXU01000009">
    <property type="protein sequence ID" value="KFN51124.1"/>
    <property type="molecule type" value="Genomic_DNA"/>
</dbReference>
<reference evidence="3 4" key="1">
    <citation type="submission" date="2013-09" db="EMBL/GenBank/DDBJ databases">
        <title>Genome sequencing of Arenimonas composti.</title>
        <authorList>
            <person name="Chen F."/>
            <person name="Wang G."/>
        </authorList>
    </citation>
    <scope>NUCLEOTIDE SEQUENCE [LARGE SCALE GENOMIC DNA]</scope>
    <source>
        <strain evidence="3 4">TR7-09</strain>
    </source>
</reference>
<feature type="transmembrane region" description="Helical" evidence="2">
    <location>
        <begin position="6"/>
        <end position="27"/>
    </location>
</feature>
<keyword evidence="2" id="KW-0472">Membrane</keyword>
<evidence type="ECO:0008006" key="5">
    <source>
        <dbReference type="Google" id="ProtNLM"/>
    </source>
</evidence>
<organism evidence="3 4">
    <name type="scientific">Arenimonas composti TR7-09 = DSM 18010</name>
    <dbReference type="NCBI Taxonomy" id="1121013"/>
    <lineage>
        <taxon>Bacteria</taxon>
        <taxon>Pseudomonadati</taxon>
        <taxon>Pseudomonadota</taxon>
        <taxon>Gammaproteobacteria</taxon>
        <taxon>Lysobacterales</taxon>
        <taxon>Lysobacteraceae</taxon>
        <taxon>Arenimonas</taxon>
    </lineage>
</organism>
<name>A0A091BJZ8_9GAMM</name>
<dbReference type="PROSITE" id="PS00409">
    <property type="entry name" value="PROKAR_NTER_METHYL"/>
    <property type="match status" value="1"/>
</dbReference>
<dbReference type="STRING" id="1121013.GCA_000426365_01446"/>
<dbReference type="PRINTS" id="PR00813">
    <property type="entry name" value="BCTERIALGSPG"/>
</dbReference>
<dbReference type="GO" id="GO:0015628">
    <property type="term" value="P:protein secretion by the type II secretion system"/>
    <property type="evidence" value="ECO:0007669"/>
    <property type="project" value="InterPro"/>
</dbReference>
<evidence type="ECO:0000313" key="3">
    <source>
        <dbReference type="EMBL" id="KFN51124.1"/>
    </source>
</evidence>
<dbReference type="AlphaFoldDB" id="A0A091BJZ8"/>
<dbReference type="InterPro" id="IPR000983">
    <property type="entry name" value="Bac_GSPG_pilin"/>
</dbReference>
<dbReference type="Pfam" id="PF16732">
    <property type="entry name" value="ComP_DUS"/>
    <property type="match status" value="1"/>
</dbReference>
<dbReference type="Pfam" id="PF07963">
    <property type="entry name" value="N_methyl"/>
    <property type="match status" value="1"/>
</dbReference>